<dbReference type="Proteomes" id="UP000598467">
    <property type="component" value="Unassembled WGS sequence"/>
</dbReference>
<organism evidence="9 10">
    <name type="scientific">Roseibium aggregatum</name>
    <dbReference type="NCBI Taxonomy" id="187304"/>
    <lineage>
        <taxon>Bacteria</taxon>
        <taxon>Pseudomonadati</taxon>
        <taxon>Pseudomonadota</taxon>
        <taxon>Alphaproteobacteria</taxon>
        <taxon>Hyphomicrobiales</taxon>
        <taxon>Stappiaceae</taxon>
        <taxon>Roseibium</taxon>
    </lineage>
</organism>
<dbReference type="InterPro" id="IPR036145">
    <property type="entry name" value="MinC_C_sf"/>
</dbReference>
<evidence type="ECO:0000259" key="8">
    <source>
        <dbReference type="Pfam" id="PF03775"/>
    </source>
</evidence>
<comment type="caution">
    <text evidence="9">The sequence shown here is derived from an EMBL/GenBank/DDBJ whole genome shotgun (WGS) entry which is preliminary data.</text>
</comment>
<evidence type="ECO:0000256" key="7">
    <source>
        <dbReference type="SAM" id="MobiDB-lite"/>
    </source>
</evidence>
<dbReference type="HAMAP" id="MF_00267">
    <property type="entry name" value="MinC"/>
    <property type="match status" value="1"/>
</dbReference>
<dbReference type="GO" id="GO:1901891">
    <property type="term" value="P:regulation of cell septum assembly"/>
    <property type="evidence" value="ECO:0007669"/>
    <property type="project" value="InterPro"/>
</dbReference>
<evidence type="ECO:0000256" key="1">
    <source>
        <dbReference type="ARBA" id="ARBA00006291"/>
    </source>
</evidence>
<proteinExistence type="inferred from homology"/>
<evidence type="ECO:0000256" key="2">
    <source>
        <dbReference type="ARBA" id="ARBA00022618"/>
    </source>
</evidence>
<dbReference type="EMBL" id="JABFCZ010000002">
    <property type="protein sequence ID" value="MBD1545102.1"/>
    <property type="molecule type" value="Genomic_DNA"/>
</dbReference>
<accession>A0A926P253</accession>
<dbReference type="PANTHER" id="PTHR34108:SF1">
    <property type="entry name" value="SEPTUM SITE-DETERMINING PROTEIN MINC"/>
    <property type="match status" value="1"/>
</dbReference>
<comment type="function">
    <text evidence="5 6">Cell division inhibitor that blocks the formation of polar Z ring septums. Rapidly oscillates between the poles of the cell to destabilize FtsZ filaments that have formed before they mature into polar Z rings. Prevents FtsZ polymerization.</text>
</comment>
<keyword evidence="2 6" id="KW-0132">Cell division</keyword>
<dbReference type="SUPFAM" id="SSF63848">
    <property type="entry name" value="Cell-division inhibitor MinC, C-terminal domain"/>
    <property type="match status" value="1"/>
</dbReference>
<evidence type="ECO:0000256" key="5">
    <source>
        <dbReference type="ARBA" id="ARBA00025606"/>
    </source>
</evidence>
<keyword evidence="3 6" id="KW-0717">Septation</keyword>
<gene>
    <name evidence="6 9" type="primary">minC</name>
    <name evidence="9" type="ORF">HK439_02420</name>
</gene>
<dbReference type="Gene3D" id="3.30.70.260">
    <property type="match status" value="1"/>
</dbReference>
<dbReference type="AlphaFoldDB" id="A0A926P253"/>
<evidence type="ECO:0000313" key="10">
    <source>
        <dbReference type="Proteomes" id="UP000598467"/>
    </source>
</evidence>
<evidence type="ECO:0000256" key="3">
    <source>
        <dbReference type="ARBA" id="ARBA00023210"/>
    </source>
</evidence>
<dbReference type="InterPro" id="IPR013033">
    <property type="entry name" value="MinC"/>
</dbReference>
<dbReference type="Gene3D" id="2.160.20.70">
    <property type="match status" value="1"/>
</dbReference>
<evidence type="ECO:0000256" key="4">
    <source>
        <dbReference type="ARBA" id="ARBA00023306"/>
    </source>
</evidence>
<feature type="domain" description="Septum formation inhibitor MinC C-terminal" evidence="8">
    <location>
        <begin position="159"/>
        <end position="259"/>
    </location>
</feature>
<protein>
    <recommendedName>
        <fullName evidence="6">Probable septum site-determining protein MinC</fullName>
    </recommendedName>
</protein>
<dbReference type="GO" id="GO:0000917">
    <property type="term" value="P:division septum assembly"/>
    <property type="evidence" value="ECO:0007669"/>
    <property type="project" value="UniProtKB-KW"/>
</dbReference>
<dbReference type="GO" id="GO:0000902">
    <property type="term" value="P:cell morphogenesis"/>
    <property type="evidence" value="ECO:0007669"/>
    <property type="project" value="InterPro"/>
</dbReference>
<keyword evidence="4 6" id="KW-0131">Cell cycle</keyword>
<comment type="subunit">
    <text evidence="6">Interacts with MinD and FtsZ.</text>
</comment>
<feature type="region of interest" description="Disordered" evidence="7">
    <location>
        <begin position="97"/>
        <end position="141"/>
    </location>
</feature>
<dbReference type="InterPro" id="IPR016098">
    <property type="entry name" value="CAP/MinC_C"/>
</dbReference>
<dbReference type="PANTHER" id="PTHR34108">
    <property type="entry name" value="SEPTUM SITE-DETERMINING PROTEIN MINC"/>
    <property type="match status" value="1"/>
</dbReference>
<feature type="compositionally biased region" description="Basic and acidic residues" evidence="7">
    <location>
        <begin position="129"/>
        <end position="138"/>
    </location>
</feature>
<dbReference type="Pfam" id="PF03775">
    <property type="entry name" value="MinC_C"/>
    <property type="match status" value="1"/>
</dbReference>
<evidence type="ECO:0000256" key="6">
    <source>
        <dbReference type="HAMAP-Rule" id="MF_00267"/>
    </source>
</evidence>
<evidence type="ECO:0000313" key="9">
    <source>
        <dbReference type="EMBL" id="MBD1545102.1"/>
    </source>
</evidence>
<sequence length="263" mass="27748">MKFKGKSFIAIVLTPETPADAWFAELDRILSRSPGFFIDRPIILDVRGTKIPIEDLEAILAGLGERSIRVMGIDGIAGTRLKPGMPPSFAGGRLTTDIEVPDPEGSAVSDGSVVPEKTDTNTLAGSKKSRTEANDRKKPANGTLRKVETIVAGDGQSIVITEPVRSGQSVVHPTGDVTVVGSVASGAEVIAGGSIHIYGALRGRALAGVSGNEGARIFCSKLEAELVSINGLYTIADDFAGHVVNKPAQIRFDEERLIFESLN</sequence>
<dbReference type="RefSeq" id="WP_190289762.1">
    <property type="nucleotide sequence ID" value="NZ_JABFCZ010000002.1"/>
</dbReference>
<dbReference type="NCBIfam" id="TIGR01222">
    <property type="entry name" value="minC"/>
    <property type="match status" value="1"/>
</dbReference>
<reference evidence="9" key="1">
    <citation type="submission" date="2020-05" db="EMBL/GenBank/DDBJ databases">
        <title>Identification of trans-AT polyketide cluster in two marine bacteria, producers of a novel glutaramide-containing polyketide sesbanimide D and analogs.</title>
        <authorList>
            <person name="Kacar D."/>
            <person name="Rodriguez P."/>
            <person name="Canedo L."/>
            <person name="Gonzalez E."/>
            <person name="Galan B."/>
            <person name="De La Calle F."/>
            <person name="Garcia J.L."/>
        </authorList>
    </citation>
    <scope>NUCLEOTIDE SEQUENCE</scope>
    <source>
        <strain evidence="9">PHM038</strain>
    </source>
</reference>
<comment type="similarity">
    <text evidence="1 6">Belongs to the MinC family.</text>
</comment>
<name>A0A926P253_9HYPH</name>
<dbReference type="InterPro" id="IPR005526">
    <property type="entry name" value="Septum_form_inhib_MinC_C"/>
</dbReference>